<organism evidence="1">
    <name type="scientific">Zea mays</name>
    <name type="common">Maize</name>
    <dbReference type="NCBI Taxonomy" id="4577"/>
    <lineage>
        <taxon>Eukaryota</taxon>
        <taxon>Viridiplantae</taxon>
        <taxon>Streptophyta</taxon>
        <taxon>Embryophyta</taxon>
        <taxon>Tracheophyta</taxon>
        <taxon>Spermatophyta</taxon>
        <taxon>Magnoliopsida</taxon>
        <taxon>Liliopsida</taxon>
        <taxon>Poales</taxon>
        <taxon>Poaceae</taxon>
        <taxon>PACMAD clade</taxon>
        <taxon>Panicoideae</taxon>
        <taxon>Andropogonodae</taxon>
        <taxon>Andropogoneae</taxon>
        <taxon>Tripsacinae</taxon>
        <taxon>Zea</taxon>
    </lineage>
</organism>
<dbReference type="EMBL" id="EU974264">
    <property type="protein sequence ID" value="ACG46382.1"/>
    <property type="molecule type" value="mRNA"/>
</dbReference>
<dbReference type="AlphaFoldDB" id="B6UAJ9"/>
<proteinExistence type="evidence at transcript level"/>
<accession>B6UAJ9</accession>
<name>B6UAJ9_MAIZE</name>
<evidence type="ECO:0000313" key="1">
    <source>
        <dbReference type="EMBL" id="ACG46382.1"/>
    </source>
</evidence>
<protein>
    <submittedName>
        <fullName evidence="1">Uncharacterized protein</fullName>
    </submittedName>
</protein>
<reference evidence="1" key="1">
    <citation type="journal article" date="2009" name="Plant Mol. Biol.">
        <title>Insights into corn genes derived from large-scale cDNA sequencing.</title>
        <authorList>
            <person name="Alexandrov N.N."/>
            <person name="Brover V.V."/>
            <person name="Freidin S."/>
            <person name="Troukhan M.E."/>
            <person name="Tatarinova T.V."/>
            <person name="Zhang H."/>
            <person name="Swaller T.J."/>
            <person name="Lu Y.P."/>
            <person name="Bouck J."/>
            <person name="Flavell R.B."/>
            <person name="Feldmann K.A."/>
        </authorList>
    </citation>
    <scope>NUCLEOTIDE SEQUENCE</scope>
</reference>
<sequence length="67" mass="7315">MHRGATTALLVGELQTGCSLREVVGPPLALSDEGLKEMMKFYDEAASCVVHRLFVDDIVRNAPDPML</sequence>